<dbReference type="EMBL" id="CP017258">
    <property type="protein sequence ID" value="AQW87050.1"/>
    <property type="molecule type" value="Genomic_DNA"/>
</dbReference>
<dbReference type="RefSeq" id="WP_078424192.1">
    <property type="nucleotide sequence ID" value="NZ_CP017258.1"/>
</dbReference>
<dbReference type="PROSITE" id="PS51257">
    <property type="entry name" value="PROKAR_LIPOPROTEIN"/>
    <property type="match status" value="1"/>
</dbReference>
<evidence type="ECO:0000256" key="2">
    <source>
        <dbReference type="ARBA" id="ARBA00004196"/>
    </source>
</evidence>
<keyword evidence="9" id="KW-1185">Reference proteome</keyword>
<gene>
    <name evidence="8" type="ORF">CPIN18021_0198</name>
</gene>
<accession>A0A1S6U5V2</accession>
<keyword evidence="4" id="KW-0349">Heme</keyword>
<dbReference type="Gene3D" id="1.10.1130.10">
    <property type="entry name" value="Flavocytochrome C3, Chain A"/>
    <property type="match status" value="1"/>
</dbReference>
<protein>
    <submittedName>
        <fullName evidence="8">Cytochrome c3</fullName>
    </submittedName>
</protein>
<dbReference type="SUPFAM" id="SSF48695">
    <property type="entry name" value="Multiheme cytochromes"/>
    <property type="match status" value="1"/>
</dbReference>
<dbReference type="InterPro" id="IPR012286">
    <property type="entry name" value="Tetrahaem_cytochrome"/>
</dbReference>
<evidence type="ECO:0000256" key="3">
    <source>
        <dbReference type="ARBA" id="ARBA00022448"/>
    </source>
</evidence>
<organism evidence="8 9">
    <name type="scientific">Campylobacter pinnipediorum subsp. caledonicus</name>
    <dbReference type="NCBI Taxonomy" id="1874362"/>
    <lineage>
        <taxon>Bacteria</taxon>
        <taxon>Pseudomonadati</taxon>
        <taxon>Campylobacterota</taxon>
        <taxon>Epsilonproteobacteria</taxon>
        <taxon>Campylobacterales</taxon>
        <taxon>Campylobacteraceae</taxon>
        <taxon>Campylobacter</taxon>
    </lineage>
</organism>
<name>A0A1S6U5V2_9BACT</name>
<dbReference type="GO" id="GO:0046872">
    <property type="term" value="F:metal ion binding"/>
    <property type="evidence" value="ECO:0007669"/>
    <property type="project" value="UniProtKB-KW"/>
</dbReference>
<keyword evidence="6" id="KW-0249">Electron transport</keyword>
<evidence type="ECO:0000256" key="1">
    <source>
        <dbReference type="ARBA" id="ARBA00001926"/>
    </source>
</evidence>
<keyword evidence="3" id="KW-0813">Transport</keyword>
<keyword evidence="7" id="KW-0408">Iron</keyword>
<evidence type="ECO:0000313" key="8">
    <source>
        <dbReference type="EMBL" id="AQW87050.1"/>
    </source>
</evidence>
<evidence type="ECO:0000256" key="7">
    <source>
        <dbReference type="ARBA" id="ARBA00023004"/>
    </source>
</evidence>
<reference evidence="9" key="1">
    <citation type="submission" date="2016-09" db="EMBL/GenBank/DDBJ databases">
        <title>Comparative genomics of the Campylobacter concisus group.</title>
        <authorList>
            <person name="Miller W.G."/>
            <person name="Yee E."/>
            <person name="Chapman M.H."/>
            <person name="Huynh S."/>
            <person name="Bono J.L."/>
            <person name="On S.L.W."/>
            <person name="StLeger J."/>
            <person name="Foster G."/>
            <person name="Parker C.T."/>
        </authorList>
    </citation>
    <scope>NUCLEOTIDE SEQUENCE [LARGE SCALE GENOMIC DNA]</scope>
    <source>
        <strain evidence="9">RM18021</strain>
    </source>
</reference>
<dbReference type="InterPro" id="IPR036280">
    <property type="entry name" value="Multihaem_cyt_sf"/>
</dbReference>
<dbReference type="GO" id="GO:0030313">
    <property type="term" value="C:cell envelope"/>
    <property type="evidence" value="ECO:0007669"/>
    <property type="project" value="UniProtKB-SubCell"/>
</dbReference>
<evidence type="ECO:0000256" key="4">
    <source>
        <dbReference type="ARBA" id="ARBA00022617"/>
    </source>
</evidence>
<keyword evidence="5" id="KW-0479">Metal-binding</keyword>
<dbReference type="Pfam" id="PF14537">
    <property type="entry name" value="Cytochrom_c3_2"/>
    <property type="match status" value="1"/>
</dbReference>
<dbReference type="Proteomes" id="UP000190868">
    <property type="component" value="Chromosome"/>
</dbReference>
<comment type="subcellular location">
    <subcellularLocation>
        <location evidence="2">Cell envelope</location>
    </subcellularLocation>
</comment>
<proteinExistence type="predicted"/>
<evidence type="ECO:0000313" key="9">
    <source>
        <dbReference type="Proteomes" id="UP000190868"/>
    </source>
</evidence>
<evidence type="ECO:0000256" key="6">
    <source>
        <dbReference type="ARBA" id="ARBA00022982"/>
    </source>
</evidence>
<dbReference type="AlphaFoldDB" id="A0A1S6U5V2"/>
<sequence>MKFKIFYLIIFLFACISQIYAIDKNTTKIEITKEIQDKYPIKPHHSNIMLSCLNCHQGQGNDVTKFKAIGDKGCISCHGDKKRIAKRLEYMDMLKANPHNSIHDGPTLFCDECHNEHKKSTNMCLECHESEVKNWMRVTP</sequence>
<comment type="cofactor">
    <cofactor evidence="1">
        <name>heme c</name>
        <dbReference type="ChEBI" id="CHEBI:61717"/>
    </cofactor>
</comment>
<evidence type="ECO:0000256" key="5">
    <source>
        <dbReference type="ARBA" id="ARBA00022723"/>
    </source>
</evidence>